<dbReference type="RefSeq" id="WP_129458356.1">
    <property type="nucleotide sequence ID" value="NZ_PPCV01000003.1"/>
</dbReference>
<feature type="region of interest" description="Disordered" evidence="1">
    <location>
        <begin position="153"/>
        <end position="188"/>
    </location>
</feature>
<protein>
    <submittedName>
        <fullName evidence="2">Uncharacterized protein</fullName>
    </submittedName>
</protein>
<gene>
    <name evidence="2" type="ORF">C1706_06275</name>
</gene>
<accession>A0A4Q2EJU1</accession>
<evidence type="ECO:0000313" key="2">
    <source>
        <dbReference type="EMBL" id="RXW32744.1"/>
    </source>
</evidence>
<evidence type="ECO:0000256" key="1">
    <source>
        <dbReference type="SAM" id="MobiDB-lite"/>
    </source>
</evidence>
<sequence>MTTTPDADAGLVRAFPTPGPLLGTACRDLYLAAEGSDNQKATIGDPNLLPKPWDPPTCRNPQLRAELWTWLDAVVIWVNHEYVWDPDGTIPPCWPLHPHIVHELAVMADQRRRAGVALDSNALEEWHRYTLPGFLERLRSRLKVHCDQDHQPWPARSRHVRHTGDGHAKRRREAFDGDVQHLSPSEQITPTRPRLRLLNPDTGELLDCHD</sequence>
<dbReference type="EMBL" id="PPCV01000003">
    <property type="protein sequence ID" value="RXW32744.1"/>
    <property type="molecule type" value="Genomic_DNA"/>
</dbReference>
<dbReference type="AlphaFoldDB" id="A0A4Q2EJU1"/>
<proteinExistence type="predicted"/>
<dbReference type="Proteomes" id="UP000290624">
    <property type="component" value="Unassembled WGS sequence"/>
</dbReference>
<feature type="compositionally biased region" description="Basic and acidic residues" evidence="1">
    <location>
        <begin position="162"/>
        <end position="179"/>
    </location>
</feature>
<comment type="caution">
    <text evidence="2">The sequence shown here is derived from an EMBL/GenBank/DDBJ whole genome shotgun (WGS) entry which is preliminary data.</text>
</comment>
<organism evidence="2 3">
    <name type="scientific">Propioniciclava flava</name>
    <dbReference type="NCBI Taxonomy" id="2072026"/>
    <lineage>
        <taxon>Bacteria</taxon>
        <taxon>Bacillati</taxon>
        <taxon>Actinomycetota</taxon>
        <taxon>Actinomycetes</taxon>
        <taxon>Propionibacteriales</taxon>
        <taxon>Propionibacteriaceae</taxon>
        <taxon>Propioniciclava</taxon>
    </lineage>
</organism>
<name>A0A4Q2EJU1_9ACTN</name>
<keyword evidence="3" id="KW-1185">Reference proteome</keyword>
<dbReference type="OrthoDB" id="4139717at2"/>
<reference evidence="2 3" key="1">
    <citation type="submission" date="2018-01" db="EMBL/GenBank/DDBJ databases">
        <title>Lactibacter flavus gen. nov., sp. nov., a novel bacterium of the family Propionibacteriaceae isolated from raw milk and dairy products.</title>
        <authorList>
            <person name="Wenning M."/>
            <person name="Breitenwieser F."/>
            <person name="Huptas C."/>
            <person name="von Neubeck M."/>
            <person name="Busse H.-J."/>
            <person name="Scherer S."/>
        </authorList>
    </citation>
    <scope>NUCLEOTIDE SEQUENCE [LARGE SCALE GENOMIC DNA]</scope>
    <source>
        <strain evidence="2 3">VG341</strain>
    </source>
</reference>
<evidence type="ECO:0000313" key="3">
    <source>
        <dbReference type="Proteomes" id="UP000290624"/>
    </source>
</evidence>